<keyword evidence="3" id="KW-1185">Reference proteome</keyword>
<dbReference type="Proteomes" id="UP000625711">
    <property type="component" value="Unassembled WGS sequence"/>
</dbReference>
<organism evidence="2 3">
    <name type="scientific">Rhynchophorus ferrugineus</name>
    <name type="common">Red palm weevil</name>
    <name type="synonym">Curculio ferrugineus</name>
    <dbReference type="NCBI Taxonomy" id="354439"/>
    <lineage>
        <taxon>Eukaryota</taxon>
        <taxon>Metazoa</taxon>
        <taxon>Ecdysozoa</taxon>
        <taxon>Arthropoda</taxon>
        <taxon>Hexapoda</taxon>
        <taxon>Insecta</taxon>
        <taxon>Pterygota</taxon>
        <taxon>Neoptera</taxon>
        <taxon>Endopterygota</taxon>
        <taxon>Coleoptera</taxon>
        <taxon>Polyphaga</taxon>
        <taxon>Cucujiformia</taxon>
        <taxon>Curculionidae</taxon>
        <taxon>Dryophthorinae</taxon>
        <taxon>Rhynchophorus</taxon>
    </lineage>
</organism>
<feature type="non-terminal residue" evidence="2">
    <location>
        <position position="49"/>
    </location>
</feature>
<feature type="region of interest" description="Disordered" evidence="1">
    <location>
        <begin position="1"/>
        <end position="49"/>
    </location>
</feature>
<gene>
    <name evidence="2" type="ORF">GWI33_003656</name>
</gene>
<accession>A0A834HJ28</accession>
<evidence type="ECO:0000313" key="2">
    <source>
        <dbReference type="EMBL" id="KAF7263060.1"/>
    </source>
</evidence>
<evidence type="ECO:0000256" key="1">
    <source>
        <dbReference type="SAM" id="MobiDB-lite"/>
    </source>
</evidence>
<name>A0A834HJ28_RHYFE</name>
<reference evidence="2" key="1">
    <citation type="submission" date="2020-08" db="EMBL/GenBank/DDBJ databases">
        <title>Genome sequencing and assembly of the red palm weevil Rhynchophorus ferrugineus.</title>
        <authorList>
            <person name="Dias G.B."/>
            <person name="Bergman C.M."/>
            <person name="Manee M."/>
        </authorList>
    </citation>
    <scope>NUCLEOTIDE SEQUENCE</scope>
    <source>
        <strain evidence="2">AA-2017</strain>
        <tissue evidence="2">Whole larva</tissue>
    </source>
</reference>
<dbReference type="EMBL" id="JAACXV010023316">
    <property type="protein sequence ID" value="KAF7263060.1"/>
    <property type="molecule type" value="Genomic_DNA"/>
</dbReference>
<feature type="compositionally biased region" description="Basic residues" evidence="1">
    <location>
        <begin position="1"/>
        <end position="12"/>
    </location>
</feature>
<dbReference type="AlphaFoldDB" id="A0A834HJ28"/>
<protein>
    <submittedName>
        <fullName evidence="2">Uncharacterized protein</fullName>
    </submittedName>
</protein>
<comment type="caution">
    <text evidence="2">The sequence shown here is derived from an EMBL/GenBank/DDBJ whole genome shotgun (WGS) entry which is preliminary data.</text>
</comment>
<sequence length="49" mass="5392">MQIKRHRAGKGRGGRERGNNPSGGGLGDGSPSGFSRRKRSRFRLMPLRV</sequence>
<evidence type="ECO:0000313" key="3">
    <source>
        <dbReference type="Proteomes" id="UP000625711"/>
    </source>
</evidence>
<proteinExistence type="predicted"/>
<feature type="compositionally biased region" description="Gly residues" evidence="1">
    <location>
        <begin position="21"/>
        <end position="30"/>
    </location>
</feature>